<accession>A0A016SCQ1</accession>
<proteinExistence type="inferred from homology"/>
<evidence type="ECO:0000256" key="4">
    <source>
        <dbReference type="ARBA" id="ARBA00022801"/>
    </source>
</evidence>
<dbReference type="PANTHER" id="PTHR10942">
    <property type="entry name" value="LEISHMANOLYSIN-LIKE PEPTIDASE"/>
    <property type="match status" value="1"/>
</dbReference>
<dbReference type="Gene3D" id="2.10.55.10">
    <property type="entry name" value="Leishmanolysin domain 3"/>
    <property type="match status" value="1"/>
</dbReference>
<evidence type="ECO:0000256" key="6">
    <source>
        <dbReference type="ARBA" id="ARBA00023049"/>
    </source>
</evidence>
<comment type="caution">
    <text evidence="12">The sequence shown here is derived from an EMBL/GenBank/DDBJ whole genome shotgun (WGS) entry which is preliminary data.</text>
</comment>
<dbReference type="Pfam" id="PF01457">
    <property type="entry name" value="Peptidase_M8"/>
    <property type="match status" value="2"/>
</dbReference>
<feature type="binding site" evidence="9">
    <location>
        <position position="152"/>
    </location>
    <ligand>
        <name>Zn(2+)</name>
        <dbReference type="ChEBI" id="CHEBI:29105"/>
        <note>catalytic</note>
    </ligand>
</feature>
<comment type="cofactor">
    <cofactor evidence="9 10">
        <name>Zn(2+)</name>
        <dbReference type="ChEBI" id="CHEBI:29105"/>
    </cofactor>
    <text evidence="9 10">Binds 1 zinc ion per subunit.</text>
</comment>
<organism evidence="12 13">
    <name type="scientific">Ancylostoma ceylanicum</name>
    <dbReference type="NCBI Taxonomy" id="53326"/>
    <lineage>
        <taxon>Eukaryota</taxon>
        <taxon>Metazoa</taxon>
        <taxon>Ecdysozoa</taxon>
        <taxon>Nematoda</taxon>
        <taxon>Chromadorea</taxon>
        <taxon>Rhabditida</taxon>
        <taxon>Rhabditina</taxon>
        <taxon>Rhabditomorpha</taxon>
        <taxon>Strongyloidea</taxon>
        <taxon>Ancylostomatidae</taxon>
        <taxon>Ancylostomatinae</taxon>
        <taxon>Ancylostoma</taxon>
    </lineage>
</organism>
<dbReference type="PROSITE" id="PS50878">
    <property type="entry name" value="RT_POL"/>
    <property type="match status" value="1"/>
</dbReference>
<dbReference type="InterPro" id="IPR043502">
    <property type="entry name" value="DNA/RNA_pol_sf"/>
</dbReference>
<evidence type="ECO:0000313" key="12">
    <source>
        <dbReference type="EMBL" id="EYB88156.1"/>
    </source>
</evidence>
<evidence type="ECO:0000259" key="11">
    <source>
        <dbReference type="PROSITE" id="PS50878"/>
    </source>
</evidence>
<dbReference type="GO" id="GO:0046872">
    <property type="term" value="F:metal ion binding"/>
    <property type="evidence" value="ECO:0007669"/>
    <property type="project" value="UniProtKB-KW"/>
</dbReference>
<feature type="binding site" evidence="9">
    <location>
        <position position="156"/>
    </location>
    <ligand>
        <name>Zn(2+)</name>
        <dbReference type="ChEBI" id="CHEBI:29105"/>
        <note>catalytic</note>
    </ligand>
</feature>
<name>A0A016SCQ1_9BILA</name>
<dbReference type="PRINTS" id="PR00782">
    <property type="entry name" value="LSHMANOLYSIN"/>
</dbReference>
<evidence type="ECO:0000256" key="9">
    <source>
        <dbReference type="PIRSR" id="PIRSR601577-2"/>
    </source>
</evidence>
<evidence type="ECO:0000313" key="13">
    <source>
        <dbReference type="Proteomes" id="UP000024635"/>
    </source>
</evidence>
<keyword evidence="2 10" id="KW-0645">Protease</keyword>
<dbReference type="SUPFAM" id="SSF56672">
    <property type="entry name" value="DNA/RNA polymerases"/>
    <property type="match status" value="1"/>
</dbReference>
<protein>
    <recommendedName>
        <fullName evidence="7 10">Leishmanolysin-like peptidase</fullName>
        <ecNumber evidence="10">3.4.24.-</ecNumber>
    </recommendedName>
</protein>
<reference evidence="13" key="1">
    <citation type="journal article" date="2015" name="Nat. Genet.">
        <title>The genome and transcriptome of the zoonotic hookworm Ancylostoma ceylanicum identify infection-specific gene families.</title>
        <authorList>
            <person name="Schwarz E.M."/>
            <person name="Hu Y."/>
            <person name="Antoshechkin I."/>
            <person name="Miller M.M."/>
            <person name="Sternberg P.W."/>
            <person name="Aroian R.V."/>
        </authorList>
    </citation>
    <scope>NUCLEOTIDE SEQUENCE</scope>
    <source>
        <strain evidence="13">HY135</strain>
    </source>
</reference>
<dbReference type="Gene3D" id="3.90.132.10">
    <property type="entry name" value="Leishmanolysin , domain 2"/>
    <property type="match status" value="1"/>
</dbReference>
<feature type="domain" description="Reverse transcriptase" evidence="11">
    <location>
        <begin position="348"/>
        <end position="595"/>
    </location>
</feature>
<evidence type="ECO:0000256" key="7">
    <source>
        <dbReference type="ARBA" id="ARBA00039717"/>
    </source>
</evidence>
<dbReference type="GO" id="GO:0007155">
    <property type="term" value="P:cell adhesion"/>
    <property type="evidence" value="ECO:0007669"/>
    <property type="project" value="InterPro"/>
</dbReference>
<dbReference type="STRING" id="53326.A0A016SCQ1"/>
<gene>
    <name evidence="12" type="primary">Acey_s0252.g247</name>
    <name evidence="12" type="ORF">Y032_0252g247</name>
</gene>
<dbReference type="InterPro" id="IPR000477">
    <property type="entry name" value="RT_dom"/>
</dbReference>
<evidence type="ECO:0000256" key="2">
    <source>
        <dbReference type="ARBA" id="ARBA00022670"/>
    </source>
</evidence>
<dbReference type="InterPro" id="IPR001577">
    <property type="entry name" value="Peptidase_M8"/>
</dbReference>
<feature type="active site" evidence="8">
    <location>
        <position position="153"/>
    </location>
</feature>
<dbReference type="EMBL" id="JARK01001588">
    <property type="protein sequence ID" value="EYB88156.1"/>
    <property type="molecule type" value="Genomic_DNA"/>
</dbReference>
<keyword evidence="3 9" id="KW-0479">Metal-binding</keyword>
<dbReference type="PANTHER" id="PTHR10942:SF0">
    <property type="entry name" value="LEISHMANOLYSIN-LIKE PEPTIDASE"/>
    <property type="match status" value="1"/>
</dbReference>
<dbReference type="Pfam" id="PF00078">
    <property type="entry name" value="RVT_1"/>
    <property type="match status" value="1"/>
</dbReference>
<evidence type="ECO:0000256" key="10">
    <source>
        <dbReference type="RuleBase" id="RU366077"/>
    </source>
</evidence>
<evidence type="ECO:0000256" key="1">
    <source>
        <dbReference type="ARBA" id="ARBA00005860"/>
    </source>
</evidence>
<dbReference type="OrthoDB" id="410104at2759"/>
<evidence type="ECO:0000256" key="5">
    <source>
        <dbReference type="ARBA" id="ARBA00022833"/>
    </source>
</evidence>
<dbReference type="GO" id="GO:0016020">
    <property type="term" value="C:membrane"/>
    <property type="evidence" value="ECO:0007669"/>
    <property type="project" value="InterPro"/>
</dbReference>
<dbReference type="Proteomes" id="UP000024635">
    <property type="component" value="Unassembled WGS sequence"/>
</dbReference>
<comment type="similarity">
    <text evidence="1 10">Belongs to the peptidase M8 family.</text>
</comment>
<dbReference type="Gene3D" id="3.10.170.20">
    <property type="match status" value="1"/>
</dbReference>
<dbReference type="SUPFAM" id="SSF55486">
    <property type="entry name" value="Metalloproteases ('zincins'), catalytic domain"/>
    <property type="match status" value="2"/>
</dbReference>
<dbReference type="GO" id="GO:0006508">
    <property type="term" value="P:proteolysis"/>
    <property type="evidence" value="ECO:0007669"/>
    <property type="project" value="UniProtKB-KW"/>
</dbReference>
<sequence length="840" mass="96028">MVLKRLISQARDYFEDTLKVERVRNLRLTPECTGNMWLGDGNSVVCELDCHARCGTATVPPGTPIFAKCTCKDRRCFRSFDKYEGSINYADFVLFVAVNRGICSDFTLAYAARCNMHPITKRPISGYVNICPSAFNAMQRNEMSQWLSTIKHELIHAFVFSTSHFQNYVGAKPPIQKKPIPIVPGIIEKFTRPDWETSKGKSSHDVYMIVTPKVREEARKYFHCDSLEGAEIENQGGSGTSGSHWEKRVFENEAMSGVATQVYAVSRLTLALFEDSGWYKVNYHSTVNVAYTPMPLEDQCPPFLESEVSAALRTMKTGRTPGHNHITTEMLKWSERSLVPRFTGLFNQCLYSGLVPEKMADSITILLHKKGDSADLKNYRPISLLSVLYKLLTKVINQRIENILDAEQSREQAGFRKGYSTVDHLHAMNELIERSNEYQMPLFIAFIDYEKAFDTVETNSLWNVLQEQGVHVQIISLLQGIYTNAQSLIRLGETIIPIKVCRGVRQGDTISPKLFTATLEHVLRKMEWNDYGVSVNGNQLTNLRFADDVVLIAKSAQELQAMMTDLDKHSLDYGLKISDSKTKDKKSNAWLRGVIKIKDVIASAAERKWAYGWELARSTDVKWSQELMEWRPPSKRSIILPDSFRKAENMTWGKGLGCDFVKKSCLSWMRSPQGPYPFCTQEYDMRCNADRKSKVSCNLIRSASRVTADYDYNSPNLYKDEKNRAIVAYGQEQIADYCPYYRVFGEISKEATDTRCTYSGNMYYNNYSLEIFSRSARCFSLEEGIKVKKKLQRTTYNMKVGCYETSCKGNRLHIKMQSSKFYPCYHAGQFIHVEKVWILV</sequence>
<dbReference type="FunFam" id="3.90.132.10:FF:000001">
    <property type="entry name" value="leishmanolysin-like peptidase isoform X2"/>
    <property type="match status" value="1"/>
</dbReference>
<keyword evidence="4 10" id="KW-0378">Hydrolase</keyword>
<feature type="binding site" evidence="9">
    <location>
        <position position="244"/>
    </location>
    <ligand>
        <name>Zn(2+)</name>
        <dbReference type="ChEBI" id="CHEBI:29105"/>
        <note>catalytic</note>
    </ligand>
</feature>
<dbReference type="InterPro" id="IPR043128">
    <property type="entry name" value="Rev_trsase/Diguanyl_cyclase"/>
</dbReference>
<dbReference type="GO" id="GO:0004222">
    <property type="term" value="F:metalloendopeptidase activity"/>
    <property type="evidence" value="ECO:0007669"/>
    <property type="project" value="UniProtKB-UniRule"/>
</dbReference>
<evidence type="ECO:0000256" key="8">
    <source>
        <dbReference type="PIRSR" id="PIRSR601577-1"/>
    </source>
</evidence>
<keyword evidence="13" id="KW-1185">Reference proteome</keyword>
<keyword evidence="6 9" id="KW-0482">Metalloprotease</keyword>
<dbReference type="Gene3D" id="3.30.70.270">
    <property type="match status" value="1"/>
</dbReference>
<dbReference type="EC" id="3.4.24.-" evidence="10"/>
<evidence type="ECO:0000256" key="3">
    <source>
        <dbReference type="ARBA" id="ARBA00022723"/>
    </source>
</evidence>
<dbReference type="GO" id="GO:0005737">
    <property type="term" value="C:cytoplasm"/>
    <property type="evidence" value="ECO:0007669"/>
    <property type="project" value="TreeGrafter"/>
</dbReference>
<dbReference type="AlphaFoldDB" id="A0A016SCQ1"/>
<dbReference type="CDD" id="cd01650">
    <property type="entry name" value="RT_nLTR_like"/>
    <property type="match status" value="1"/>
</dbReference>
<keyword evidence="5 9" id="KW-0862">Zinc</keyword>